<dbReference type="SMART" id="SM00667">
    <property type="entry name" value="LisH"/>
    <property type="match status" value="1"/>
</dbReference>
<evidence type="ECO:0000256" key="6">
    <source>
        <dbReference type="SAM" id="MobiDB-lite"/>
    </source>
</evidence>
<dbReference type="PANTHER" id="PTHR13129">
    <property type="entry name" value="VPRBP PROTEIN-RELATED"/>
    <property type="match status" value="1"/>
</dbReference>
<feature type="compositionally biased region" description="Low complexity" evidence="6">
    <location>
        <begin position="1541"/>
        <end position="1552"/>
    </location>
</feature>
<feature type="compositionally biased region" description="Polar residues" evidence="6">
    <location>
        <begin position="298"/>
        <end position="310"/>
    </location>
</feature>
<comment type="subcellular location">
    <subcellularLocation>
        <location evidence="1">Nucleus</location>
    </subcellularLocation>
</comment>
<dbReference type="EMBL" id="ATMH01008908">
    <property type="protein sequence ID" value="EPY20630.1"/>
    <property type="molecule type" value="Genomic_DNA"/>
</dbReference>
<comment type="pathway">
    <text evidence="2">Protein modification; protein ubiquitination.</text>
</comment>
<evidence type="ECO:0000256" key="4">
    <source>
        <dbReference type="ARBA" id="ARBA00022786"/>
    </source>
</evidence>
<dbReference type="InterPro" id="IPR006594">
    <property type="entry name" value="LisH"/>
</dbReference>
<feature type="region of interest" description="Disordered" evidence="6">
    <location>
        <begin position="1073"/>
        <end position="1093"/>
    </location>
</feature>
<evidence type="ECO:0000313" key="8">
    <source>
        <dbReference type="Proteomes" id="UP000015354"/>
    </source>
</evidence>
<feature type="compositionally biased region" description="Low complexity" evidence="6">
    <location>
        <begin position="1562"/>
        <end position="1575"/>
    </location>
</feature>
<dbReference type="GO" id="GO:0005634">
    <property type="term" value="C:nucleus"/>
    <property type="evidence" value="ECO:0007669"/>
    <property type="project" value="UniProtKB-SubCell"/>
</dbReference>
<evidence type="ECO:0000256" key="1">
    <source>
        <dbReference type="ARBA" id="ARBA00004123"/>
    </source>
</evidence>
<dbReference type="InterPro" id="IPR036322">
    <property type="entry name" value="WD40_repeat_dom_sf"/>
</dbReference>
<keyword evidence="8" id="KW-1185">Reference proteome</keyword>
<dbReference type="SUPFAM" id="SSF50978">
    <property type="entry name" value="WD40 repeat-like"/>
    <property type="match status" value="1"/>
</dbReference>
<keyword evidence="4" id="KW-0833">Ubl conjugation pathway</keyword>
<dbReference type="OrthoDB" id="27563at2759"/>
<reference evidence="7 8" key="1">
    <citation type="journal article" date="2013" name="PLoS ONE">
        <title>Predicting the Proteins of Angomonas deanei, Strigomonas culicis and Their Respective Endosymbionts Reveals New Aspects of the Trypanosomatidae Family.</title>
        <authorList>
            <person name="Motta M.C."/>
            <person name="Martins A.C."/>
            <person name="de Souza S.S."/>
            <person name="Catta-Preta C.M."/>
            <person name="Silva R."/>
            <person name="Klein C.C."/>
            <person name="de Almeida L.G."/>
            <person name="de Lima Cunha O."/>
            <person name="Ciapina L.P."/>
            <person name="Brocchi M."/>
            <person name="Colabardini A.C."/>
            <person name="de Araujo Lima B."/>
            <person name="Machado C.R."/>
            <person name="de Almeida Soares C.M."/>
            <person name="Probst C.M."/>
            <person name="de Menezes C.B."/>
            <person name="Thompson C.E."/>
            <person name="Bartholomeu D.C."/>
            <person name="Gradia D.F."/>
            <person name="Pavoni D.P."/>
            <person name="Grisard E.C."/>
            <person name="Fantinatti-Garboggini F."/>
            <person name="Marchini F.K."/>
            <person name="Rodrigues-Luiz G.F."/>
            <person name="Wagner G."/>
            <person name="Goldman G.H."/>
            <person name="Fietto J.L."/>
            <person name="Elias M.C."/>
            <person name="Goldman M.H."/>
            <person name="Sagot M.F."/>
            <person name="Pereira M."/>
            <person name="Stoco P.H."/>
            <person name="de Mendonca-Neto R.P."/>
            <person name="Teixeira S.M."/>
            <person name="Maciel T.E."/>
            <person name="de Oliveira Mendes T.A."/>
            <person name="Urmenyi T.P."/>
            <person name="de Souza W."/>
            <person name="Schenkman S."/>
            <person name="de Vasconcelos A.T."/>
        </authorList>
    </citation>
    <scope>NUCLEOTIDE SEQUENCE [LARGE SCALE GENOMIC DNA]</scope>
</reference>
<organism evidence="7 8">
    <name type="scientific">Strigomonas culicis</name>
    <dbReference type="NCBI Taxonomy" id="28005"/>
    <lineage>
        <taxon>Eukaryota</taxon>
        <taxon>Discoba</taxon>
        <taxon>Euglenozoa</taxon>
        <taxon>Kinetoplastea</taxon>
        <taxon>Metakinetoplastina</taxon>
        <taxon>Trypanosomatida</taxon>
        <taxon>Trypanosomatidae</taxon>
        <taxon>Strigomonadinae</taxon>
        <taxon>Strigomonas</taxon>
    </lineage>
</organism>
<dbReference type="PANTHER" id="PTHR13129:SF4">
    <property type="entry name" value="DDB1- AND CUL4-ASSOCIATED FACTOR 1"/>
    <property type="match status" value="1"/>
</dbReference>
<comment type="similarity">
    <text evidence="3">Belongs to the VPRBP/DCAF1 family.</text>
</comment>
<evidence type="ECO:0000256" key="2">
    <source>
        <dbReference type="ARBA" id="ARBA00004906"/>
    </source>
</evidence>
<evidence type="ECO:0000256" key="3">
    <source>
        <dbReference type="ARBA" id="ARBA00008845"/>
    </source>
</evidence>
<feature type="compositionally biased region" description="Acidic residues" evidence="6">
    <location>
        <begin position="1502"/>
        <end position="1540"/>
    </location>
</feature>
<accession>S9VC79</accession>
<evidence type="ECO:0000256" key="5">
    <source>
        <dbReference type="ARBA" id="ARBA00023242"/>
    </source>
</evidence>
<dbReference type="UniPathway" id="UPA00143"/>
<name>S9VC79_9TRYP</name>
<dbReference type="InterPro" id="IPR016024">
    <property type="entry name" value="ARM-type_fold"/>
</dbReference>
<feature type="compositionally biased region" description="Low complexity" evidence="6">
    <location>
        <begin position="1582"/>
        <end position="1592"/>
    </location>
</feature>
<keyword evidence="5" id="KW-0539">Nucleus</keyword>
<dbReference type="GO" id="GO:0016567">
    <property type="term" value="P:protein ubiquitination"/>
    <property type="evidence" value="ECO:0007669"/>
    <property type="project" value="UniProtKB-UniPathway"/>
</dbReference>
<dbReference type="Proteomes" id="UP000015354">
    <property type="component" value="Unassembled WGS sequence"/>
</dbReference>
<evidence type="ECO:0000313" key="7">
    <source>
        <dbReference type="EMBL" id="EPY20630.1"/>
    </source>
</evidence>
<dbReference type="GO" id="GO:0080008">
    <property type="term" value="C:Cul4-RING E3 ubiquitin ligase complex"/>
    <property type="evidence" value="ECO:0007669"/>
    <property type="project" value="TreeGrafter"/>
</dbReference>
<dbReference type="InterPro" id="IPR033270">
    <property type="entry name" value="VPRBP/DCAF1"/>
</dbReference>
<dbReference type="SUPFAM" id="SSF48371">
    <property type="entry name" value="ARM repeat"/>
    <property type="match status" value="1"/>
</dbReference>
<dbReference type="PROSITE" id="PS50896">
    <property type="entry name" value="LISH"/>
    <property type="match status" value="1"/>
</dbReference>
<feature type="region of interest" description="Disordered" evidence="6">
    <location>
        <begin position="289"/>
        <end position="349"/>
    </location>
</feature>
<proteinExistence type="inferred from homology"/>
<sequence>MSESDDGTGSISSSSALDYDSNDLVWANLDSDGDDMDESEEEEAFLFETKAIPKAKALMKRISKTEKMLSNTKEAIQNYSVVSTDWENGRPPAFEAHAAKMGSFLQLLSFLYGELLKVLTNEFEKGSDVYCNTLNIQDRIPFESLANSLHSNTAFCEGLNTLIETSTDGRPYPDEPLNDAQREVLKEYYKEMEKIQLTASCLGYLIVEGAKEYYGDPLPMYDVCTNVLNEQDRRKRLISLSLMYHMIDQDELASSEAFAQEIPRALMHQLRHLVHAIFGHFPRSKLNGYTRAQRDPVATTSRSPRQNTPIPSDASRYPPAPVVDTATPPEHHTAGEGTPRKRIRSRGRSPVLLKYTRQEGNGEGSFVLDTWTPQPGEKVGRGPCWGAAAQGKQCDFGEVVGITEQDEVVVKWVPSCDVSADHESEKGRLFCYKYKSPNFEVCSWESYLATMTEKIDSDTLRLLEFMQVCAVCGILCSEKDVVAPSLQFQSIEGLLYVLDSINLSESQDLLDSTVESAELREKRRYEGNYGTEEIQDGEDEGRILSILQWDTTLQRRRRTFRQNREMVVRVLWALNALLNQKKLALLFLGLDGVARVFRIINGPSIASCMYGCTMVLSNLAKSAIFEELLREHRHYFMPIMTFMINQWRKSPSIDIQECAGLFLFHTLSFPCVITYFDQIDGASEMLEMFDKIVKKSEEVFDVVDAGIQRALLKCLNIYVVYHLMLSTRAIFREHRTLSVAITKLSPDSPLPRDPAIASAVLGFLAVSPSQLPNVPTETIRSLLKLENLFGIHKLIEKGFHSLLLKAANYYFIQSRSELLVYTLQALSVLTVIPAVRPLIAEPRSHDSGVAQLLLIICDFTSTIAKGAFPKEGFTLPCITVALQILINVTAPPYDTSDEATVSEFNHACGIFRGCEGIRILIDVLNVQTGPSLSAKMAYFPIVARAIQLLVTLRRYGDTEQLFDALKVHRIAQTLLQHYSDVQREYMTVMGQRKLLSELDPTGRFVDNVKVFLPGTDGNPVDIVKLNNRDPLEIEQRKHILGRAIIDYSQNSLMRLIAEHLEKEGLRQSAAALRSEAGVPPPPSPAASRIGEGKVSAAAEGTSLDALVRSYLRQQQEPCTNIIETLPQFDLTKKHVYIPISSPPDDTRNILDRLLWRKTGIEKPVKMQMNDVMYSYRYPSFLFDITGGGDGIQGESVLFCDHGDSVMIGTSEGAVALFDTFPDEASEEKQLEQHLVFENEPISSLSISKDGSLIAAINESNRAVVMSRSALPIAVQEFSGCSALRFSHDSKWSLLTHDEERVCSLFDLETKKELCTFTDSVWSGESTENVAIFNSTSSLILSDAVLWDVRCKDKPVFRFDRVTESLASMFHPHRPLVIIDEVVWDLRRWGIVQTIPAFLKTSNFHTSRAAKVIYSFKSSGAVSEGSLPVITAIDSYSLETIFSEDVRPPFKAFAVDPSDRFCAAILDENDESVIRLFTTSAGPFADIPAFASPGNQERSGSAMEEEEEPNFSDEFGDDYGDDDNYDGDEASLSSEEEDEEGVSSSHPSETETGSFEEEEDQSDGSSGTDTEGTYSGSDDDGSTSRSLSSASST</sequence>
<protein>
    <submittedName>
        <fullName evidence="7">HIV-1 Vpr-binding protein</fullName>
    </submittedName>
</protein>
<dbReference type="Gene3D" id="2.130.10.10">
    <property type="entry name" value="YVTN repeat-like/Quinoprotein amine dehydrogenase"/>
    <property type="match status" value="1"/>
</dbReference>
<comment type="caution">
    <text evidence="7">The sequence shown here is derived from an EMBL/GenBank/DDBJ whole genome shotgun (WGS) entry which is preliminary data.</text>
</comment>
<feature type="region of interest" description="Disordered" evidence="6">
    <location>
        <begin position="1485"/>
        <end position="1592"/>
    </location>
</feature>
<dbReference type="InterPro" id="IPR015943">
    <property type="entry name" value="WD40/YVTN_repeat-like_dom_sf"/>
</dbReference>
<gene>
    <name evidence="7" type="ORF">STCU_08908</name>
</gene>